<reference evidence="3" key="1">
    <citation type="journal article" date="2019" name="Int. J. Syst. Evol. Microbiol.">
        <title>The Global Catalogue of Microorganisms (GCM) 10K type strain sequencing project: providing services to taxonomists for standard genome sequencing and annotation.</title>
        <authorList>
            <consortium name="The Broad Institute Genomics Platform"/>
            <consortium name="The Broad Institute Genome Sequencing Center for Infectious Disease"/>
            <person name="Wu L."/>
            <person name="Ma J."/>
        </authorList>
    </citation>
    <scope>NUCLEOTIDE SEQUENCE [LARGE SCALE GENOMIC DNA]</scope>
    <source>
        <strain evidence="3">CGMCC 1.12851</strain>
    </source>
</reference>
<organism evidence="2 3">
    <name type="scientific">Blastomonas aquatica</name>
    <dbReference type="NCBI Taxonomy" id="1510276"/>
    <lineage>
        <taxon>Bacteria</taxon>
        <taxon>Pseudomonadati</taxon>
        <taxon>Pseudomonadota</taxon>
        <taxon>Alphaproteobacteria</taxon>
        <taxon>Sphingomonadales</taxon>
        <taxon>Sphingomonadaceae</taxon>
        <taxon>Blastomonas</taxon>
    </lineage>
</organism>
<accession>A0ABQ1ISE5</accession>
<gene>
    <name evidence="2" type="ORF">GCM10010833_02610</name>
</gene>
<name>A0ABQ1ISE5_9SPHN</name>
<dbReference type="EMBL" id="BMGD01000001">
    <property type="protein sequence ID" value="GGB51373.1"/>
    <property type="molecule type" value="Genomic_DNA"/>
</dbReference>
<evidence type="ECO:0000313" key="3">
    <source>
        <dbReference type="Proteomes" id="UP000614261"/>
    </source>
</evidence>
<feature type="compositionally biased region" description="Low complexity" evidence="1">
    <location>
        <begin position="92"/>
        <end position="106"/>
    </location>
</feature>
<sequence>MLKEVMLGSGGIMLAAAMFASSFSPRKAPASEGPSAQAPVDSAPVAATPAPALRMAGGPPVSIFPEGSGDVDFGAPMIEAAPVESGQGVSGAITAAPDTAPDTAEASGGRQFYARPDQPNPIPR</sequence>
<comment type="caution">
    <text evidence="2">The sequence shown here is derived from an EMBL/GenBank/DDBJ whole genome shotgun (WGS) entry which is preliminary data.</text>
</comment>
<proteinExistence type="predicted"/>
<keyword evidence="3" id="KW-1185">Reference proteome</keyword>
<feature type="region of interest" description="Disordered" evidence="1">
    <location>
        <begin position="84"/>
        <end position="124"/>
    </location>
</feature>
<protein>
    <submittedName>
        <fullName evidence="2">Uncharacterized protein</fullName>
    </submittedName>
</protein>
<evidence type="ECO:0000313" key="2">
    <source>
        <dbReference type="EMBL" id="GGB51373.1"/>
    </source>
</evidence>
<evidence type="ECO:0000256" key="1">
    <source>
        <dbReference type="SAM" id="MobiDB-lite"/>
    </source>
</evidence>
<dbReference type="Proteomes" id="UP000614261">
    <property type="component" value="Unassembled WGS sequence"/>
</dbReference>